<dbReference type="PANTHER" id="PTHR43280:SF28">
    <property type="entry name" value="HTH-TYPE TRANSCRIPTIONAL ACTIVATOR RHAS"/>
    <property type="match status" value="1"/>
</dbReference>
<keyword evidence="2" id="KW-0238">DNA-binding</keyword>
<dbReference type="InterPro" id="IPR009057">
    <property type="entry name" value="Homeodomain-like_sf"/>
</dbReference>
<dbReference type="Pfam" id="PF22200">
    <property type="entry name" value="ExsA_N"/>
    <property type="match status" value="1"/>
</dbReference>
<dbReference type="InterPro" id="IPR018062">
    <property type="entry name" value="HTH_AraC-typ_CS"/>
</dbReference>
<dbReference type="GO" id="GO:0043565">
    <property type="term" value="F:sequence-specific DNA binding"/>
    <property type="evidence" value="ECO:0007669"/>
    <property type="project" value="InterPro"/>
</dbReference>
<keyword evidence="3" id="KW-0804">Transcription</keyword>
<dbReference type="InterPro" id="IPR054015">
    <property type="entry name" value="ExsA-like_N"/>
</dbReference>
<dbReference type="SUPFAM" id="SSF46689">
    <property type="entry name" value="Homeodomain-like"/>
    <property type="match status" value="1"/>
</dbReference>
<dbReference type="PROSITE" id="PS00041">
    <property type="entry name" value="HTH_ARAC_FAMILY_1"/>
    <property type="match status" value="1"/>
</dbReference>
<dbReference type="PRINTS" id="PR00032">
    <property type="entry name" value="HTHARAC"/>
</dbReference>
<feature type="domain" description="HTH araC/xylS-type" evidence="4">
    <location>
        <begin position="185"/>
        <end position="283"/>
    </location>
</feature>
<dbReference type="InterPro" id="IPR020449">
    <property type="entry name" value="Tscrpt_reg_AraC-type_HTH"/>
</dbReference>
<evidence type="ECO:0000313" key="5">
    <source>
        <dbReference type="EMBL" id="MBT1690694.1"/>
    </source>
</evidence>
<dbReference type="PROSITE" id="PS01124">
    <property type="entry name" value="HTH_ARAC_FAMILY_2"/>
    <property type="match status" value="1"/>
</dbReference>
<dbReference type="Pfam" id="PF12833">
    <property type="entry name" value="HTH_18"/>
    <property type="match status" value="1"/>
</dbReference>
<evidence type="ECO:0000256" key="1">
    <source>
        <dbReference type="ARBA" id="ARBA00023015"/>
    </source>
</evidence>
<dbReference type="SUPFAM" id="SSF51182">
    <property type="entry name" value="RmlC-like cupins"/>
    <property type="match status" value="1"/>
</dbReference>
<dbReference type="InterPro" id="IPR011051">
    <property type="entry name" value="RmlC_Cupin_sf"/>
</dbReference>
<dbReference type="AlphaFoldDB" id="A0AAP2GGM2"/>
<name>A0AAP2GGM2_9BACT</name>
<evidence type="ECO:0000313" key="6">
    <source>
        <dbReference type="Proteomes" id="UP001319180"/>
    </source>
</evidence>
<comment type="caution">
    <text evidence="5">The sequence shown here is derived from an EMBL/GenBank/DDBJ whole genome shotgun (WGS) entry which is preliminary data.</text>
</comment>
<dbReference type="SMART" id="SM00342">
    <property type="entry name" value="HTH_ARAC"/>
    <property type="match status" value="1"/>
</dbReference>
<evidence type="ECO:0000256" key="3">
    <source>
        <dbReference type="ARBA" id="ARBA00023163"/>
    </source>
</evidence>
<dbReference type="InterPro" id="IPR018060">
    <property type="entry name" value="HTH_AraC"/>
</dbReference>
<evidence type="ECO:0000259" key="4">
    <source>
        <dbReference type="PROSITE" id="PS01124"/>
    </source>
</evidence>
<dbReference type="Proteomes" id="UP001319180">
    <property type="component" value="Unassembled WGS sequence"/>
</dbReference>
<organism evidence="5 6">
    <name type="scientific">Dawidia soli</name>
    <dbReference type="NCBI Taxonomy" id="2782352"/>
    <lineage>
        <taxon>Bacteria</taxon>
        <taxon>Pseudomonadati</taxon>
        <taxon>Bacteroidota</taxon>
        <taxon>Cytophagia</taxon>
        <taxon>Cytophagales</taxon>
        <taxon>Chryseotaleaceae</taxon>
        <taxon>Dawidia</taxon>
    </lineage>
</organism>
<dbReference type="Gene3D" id="1.10.10.60">
    <property type="entry name" value="Homeodomain-like"/>
    <property type="match status" value="2"/>
</dbReference>
<gene>
    <name evidence="5" type="ORF">KK078_29285</name>
</gene>
<keyword evidence="6" id="KW-1185">Reference proteome</keyword>
<dbReference type="RefSeq" id="WP_254094395.1">
    <property type="nucleotide sequence ID" value="NZ_JAHESC010000080.1"/>
</dbReference>
<accession>A0AAP2GGM2</accession>
<sequence>MLYRFPPTPTEVLGDISFLAGKHEVFAKLKRERKPGQRTVLMTEHTLIFVLKGVKLLHLPDQTVTASPGDVVLLRKGIYVMAEYIEEGVDFEALMLFLSARLLQGLAHHGRKGDAPADDHCVVFPATGWVDGFKEGVYKFFQQRPAHIDQLLPLKQQEILLLLLSGPHGAKVQEFIYTAASQEPGDIDFIVRQYLLQPVTIAELAALSNCSLAKFKRDFQQRHHCAPRTWINRQRLKHACMLLENTDQPIAAIADACGFDNTSYFIRLFKTGYGATPAAWRAKIVIG</sequence>
<dbReference type="PANTHER" id="PTHR43280">
    <property type="entry name" value="ARAC-FAMILY TRANSCRIPTIONAL REGULATOR"/>
    <property type="match status" value="1"/>
</dbReference>
<dbReference type="EMBL" id="JAHESC010000080">
    <property type="protein sequence ID" value="MBT1690694.1"/>
    <property type="molecule type" value="Genomic_DNA"/>
</dbReference>
<reference evidence="5 6" key="1">
    <citation type="submission" date="2021-05" db="EMBL/GenBank/DDBJ databases">
        <title>A Polyphasic approach of four new species of the genus Ohtaekwangia: Ohtaekwangia histidinii sp. nov., Ohtaekwangia cretensis sp. nov., Ohtaekwangia indiensis sp. nov., Ohtaekwangia reichenbachii sp. nov. from diverse environment.</title>
        <authorList>
            <person name="Octaviana S."/>
        </authorList>
    </citation>
    <scope>NUCLEOTIDE SEQUENCE [LARGE SCALE GENOMIC DNA]</scope>
    <source>
        <strain evidence="5 6">PWU37</strain>
    </source>
</reference>
<evidence type="ECO:0000256" key="2">
    <source>
        <dbReference type="ARBA" id="ARBA00023125"/>
    </source>
</evidence>
<dbReference type="GO" id="GO:0003700">
    <property type="term" value="F:DNA-binding transcription factor activity"/>
    <property type="evidence" value="ECO:0007669"/>
    <property type="project" value="InterPro"/>
</dbReference>
<proteinExistence type="predicted"/>
<protein>
    <submittedName>
        <fullName evidence="5">AraC family transcriptional regulator</fullName>
    </submittedName>
</protein>
<keyword evidence="1" id="KW-0805">Transcription regulation</keyword>